<accession>A0A1E1MD09</accession>
<proteinExistence type="predicted"/>
<evidence type="ECO:0000256" key="1">
    <source>
        <dbReference type="SAM" id="MobiDB-lite"/>
    </source>
</evidence>
<dbReference type="SMART" id="SM00513">
    <property type="entry name" value="SAP"/>
    <property type="match status" value="1"/>
</dbReference>
<evidence type="ECO:0000313" key="3">
    <source>
        <dbReference type="EMBL" id="CZT46992.1"/>
    </source>
</evidence>
<organism evidence="3 4">
    <name type="scientific">Rhynchosporium secalis</name>
    <name type="common">Barley scald fungus</name>
    <dbReference type="NCBI Taxonomy" id="38038"/>
    <lineage>
        <taxon>Eukaryota</taxon>
        <taxon>Fungi</taxon>
        <taxon>Dikarya</taxon>
        <taxon>Ascomycota</taxon>
        <taxon>Pezizomycotina</taxon>
        <taxon>Leotiomycetes</taxon>
        <taxon>Helotiales</taxon>
        <taxon>Ploettnerulaceae</taxon>
        <taxon>Rhynchosporium</taxon>
    </lineage>
</organism>
<name>A0A1E1MD09_RHYSE</name>
<dbReference type="AlphaFoldDB" id="A0A1E1MD09"/>
<dbReference type="EMBL" id="FJVC01000274">
    <property type="protein sequence ID" value="CZT46992.1"/>
    <property type="molecule type" value="Genomic_DNA"/>
</dbReference>
<dbReference type="InterPro" id="IPR003034">
    <property type="entry name" value="SAP_dom"/>
</dbReference>
<evidence type="ECO:0000313" key="4">
    <source>
        <dbReference type="Proteomes" id="UP000177625"/>
    </source>
</evidence>
<sequence length="214" mass="24148">MNNNNNKNYNQHAVHHLKSTCKTRGLSATGNKGDLVRRLVEDDRKLASAVAVPVYNFENDSKGFHRLAFLNGKYQELHRSSLTADEAIINTLTLRIKKAKSTMAANQADLTQLKSVEEKAILDDVDYCHQKVRDANKKQVDLERGKHESHLNAEFLEEESLFVPLKDSCDTGGRMDATVPEIIQRLCTENKRNHDESVSDESATNDKRISTGQR</sequence>
<dbReference type="Gene3D" id="1.10.720.30">
    <property type="entry name" value="SAP domain"/>
    <property type="match status" value="1"/>
</dbReference>
<feature type="region of interest" description="Disordered" evidence="1">
    <location>
        <begin position="190"/>
        <end position="214"/>
    </location>
</feature>
<feature type="compositionally biased region" description="Basic and acidic residues" evidence="1">
    <location>
        <begin position="204"/>
        <end position="214"/>
    </location>
</feature>
<protein>
    <recommendedName>
        <fullName evidence="2">SAP domain-containing protein</fullName>
    </recommendedName>
</protein>
<dbReference type="SUPFAM" id="SSF68906">
    <property type="entry name" value="SAP domain"/>
    <property type="match status" value="1"/>
</dbReference>
<evidence type="ECO:0000259" key="2">
    <source>
        <dbReference type="PROSITE" id="PS50800"/>
    </source>
</evidence>
<dbReference type="InterPro" id="IPR036361">
    <property type="entry name" value="SAP_dom_sf"/>
</dbReference>
<gene>
    <name evidence="3" type="ORF">RSE6_07510</name>
</gene>
<dbReference type="PROSITE" id="PS50800">
    <property type="entry name" value="SAP"/>
    <property type="match status" value="1"/>
</dbReference>
<feature type="domain" description="SAP" evidence="2">
    <location>
        <begin position="9"/>
        <end position="43"/>
    </location>
</feature>
<reference evidence="4" key="1">
    <citation type="submission" date="2016-03" db="EMBL/GenBank/DDBJ databases">
        <authorList>
            <person name="Guldener U."/>
        </authorList>
    </citation>
    <scope>NUCLEOTIDE SEQUENCE [LARGE SCALE GENOMIC DNA]</scope>
</reference>
<keyword evidence="4" id="KW-1185">Reference proteome</keyword>
<dbReference type="Proteomes" id="UP000177625">
    <property type="component" value="Unassembled WGS sequence"/>
</dbReference>
<dbReference type="Pfam" id="PF02037">
    <property type="entry name" value="SAP"/>
    <property type="match status" value="1"/>
</dbReference>